<evidence type="ECO:0000313" key="4">
    <source>
        <dbReference type="Proteomes" id="UP001075354"/>
    </source>
</evidence>
<organism evidence="3 4">
    <name type="scientific">Megalurothrips usitatus</name>
    <name type="common">bean blossom thrips</name>
    <dbReference type="NCBI Taxonomy" id="439358"/>
    <lineage>
        <taxon>Eukaryota</taxon>
        <taxon>Metazoa</taxon>
        <taxon>Ecdysozoa</taxon>
        <taxon>Arthropoda</taxon>
        <taxon>Hexapoda</taxon>
        <taxon>Insecta</taxon>
        <taxon>Pterygota</taxon>
        <taxon>Neoptera</taxon>
        <taxon>Paraneoptera</taxon>
        <taxon>Thysanoptera</taxon>
        <taxon>Terebrantia</taxon>
        <taxon>Thripoidea</taxon>
        <taxon>Thripidae</taxon>
        <taxon>Megalurothrips</taxon>
    </lineage>
</organism>
<dbReference type="PANTHER" id="PTHR35982:SF1">
    <property type="entry name" value="SPIROCYCLASE, AVEC FAMILY"/>
    <property type="match status" value="1"/>
</dbReference>
<feature type="domain" description="DUF7802" evidence="2">
    <location>
        <begin position="22"/>
        <end position="412"/>
    </location>
</feature>
<reference evidence="3" key="1">
    <citation type="submission" date="2022-12" db="EMBL/GenBank/DDBJ databases">
        <title>Chromosome-level genome assembly of the bean flower thrips Megalurothrips usitatus.</title>
        <authorList>
            <person name="Ma L."/>
            <person name="Liu Q."/>
            <person name="Li H."/>
            <person name="Cai W."/>
        </authorList>
    </citation>
    <scope>NUCLEOTIDE SEQUENCE</scope>
    <source>
        <strain evidence="3">Cailab_2022a</strain>
    </source>
</reference>
<feature type="transmembrane region" description="Helical" evidence="1">
    <location>
        <begin position="182"/>
        <end position="201"/>
    </location>
</feature>
<protein>
    <recommendedName>
        <fullName evidence="2">DUF7802 domain-containing protein</fullName>
    </recommendedName>
</protein>
<proteinExistence type="predicted"/>
<gene>
    <name evidence="3" type="ORF">ONE63_002764</name>
</gene>
<feature type="transmembrane region" description="Helical" evidence="1">
    <location>
        <begin position="138"/>
        <end position="162"/>
    </location>
</feature>
<comment type="caution">
    <text evidence="3">The sequence shown here is derived from an EMBL/GenBank/DDBJ whole genome shotgun (WGS) entry which is preliminary data.</text>
</comment>
<dbReference type="PANTHER" id="PTHR35982">
    <property type="entry name" value="AGAP005361-PA"/>
    <property type="match status" value="1"/>
</dbReference>
<feature type="transmembrane region" description="Helical" evidence="1">
    <location>
        <begin position="394"/>
        <end position="414"/>
    </location>
</feature>
<keyword evidence="4" id="KW-1185">Reference proteome</keyword>
<evidence type="ECO:0000259" key="2">
    <source>
        <dbReference type="Pfam" id="PF25085"/>
    </source>
</evidence>
<sequence>MAVGESLAPGTVLGELRFQNDADWWIKVHDVGALWRAQPTYILAQAAYLIGALFTLIHALSSRGRWAQLWIATVFHGLVVESLSYVLPDVDNFWHSQTPLIFLGRRLPLHIAFLYPVFIYQATVAVSKLRLPRWAEPCAVGLTVVLIDIPYDIMCVKFVHWTWHDTDPNIGDRHYWVPWNSYYFHATFAAAFTFWFHLLRDHPRRWQRVARDALNLVMASLLGTPLGVLMFPMLYHTFHDIYKVHSEVTFFALFAVFLAVSWAGTLSAAKDPVVVAKESLFKCWRPGERSASWRTWLLVSHLALHYALWMWMAAFGRPEREVSTGLHEPTGPCGVRAPMQTASGLVLEKDKYLCKTDYDEKYFDFHCLPGGEPPRDGAHWYTICGTPFENRAEYILVIGTITLTALIVFFNMHFRAAPDSALLRPGAAGPNKQAKLKTR</sequence>
<feature type="transmembrane region" description="Helical" evidence="1">
    <location>
        <begin position="107"/>
        <end position="126"/>
    </location>
</feature>
<name>A0AAV7X8M7_9NEOP</name>
<dbReference type="AlphaFoldDB" id="A0AAV7X8M7"/>
<feature type="transmembrane region" description="Helical" evidence="1">
    <location>
        <begin position="213"/>
        <end position="236"/>
    </location>
</feature>
<keyword evidence="1" id="KW-0472">Membrane</keyword>
<feature type="transmembrane region" description="Helical" evidence="1">
    <location>
        <begin position="295"/>
        <end position="314"/>
    </location>
</feature>
<evidence type="ECO:0000256" key="1">
    <source>
        <dbReference type="SAM" id="Phobius"/>
    </source>
</evidence>
<keyword evidence="1" id="KW-0812">Transmembrane</keyword>
<feature type="transmembrane region" description="Helical" evidence="1">
    <location>
        <begin position="67"/>
        <end position="87"/>
    </location>
</feature>
<dbReference type="InterPro" id="IPR056704">
    <property type="entry name" value="DUF7802"/>
</dbReference>
<dbReference type="Proteomes" id="UP001075354">
    <property type="component" value="Chromosome 13"/>
</dbReference>
<feature type="transmembrane region" description="Helical" evidence="1">
    <location>
        <begin position="248"/>
        <end position="269"/>
    </location>
</feature>
<keyword evidence="1" id="KW-1133">Transmembrane helix</keyword>
<feature type="transmembrane region" description="Helical" evidence="1">
    <location>
        <begin position="41"/>
        <end position="60"/>
    </location>
</feature>
<dbReference type="EMBL" id="JAPTSV010000013">
    <property type="protein sequence ID" value="KAJ1521057.1"/>
    <property type="molecule type" value="Genomic_DNA"/>
</dbReference>
<accession>A0AAV7X8M7</accession>
<dbReference type="Pfam" id="PF25085">
    <property type="entry name" value="DUF7802"/>
    <property type="match status" value="1"/>
</dbReference>
<evidence type="ECO:0000313" key="3">
    <source>
        <dbReference type="EMBL" id="KAJ1521057.1"/>
    </source>
</evidence>